<dbReference type="EMBL" id="JAHRHJ020000008">
    <property type="protein sequence ID" value="KAH9304257.1"/>
    <property type="molecule type" value="Genomic_DNA"/>
</dbReference>
<dbReference type="GO" id="GO:0042254">
    <property type="term" value="P:ribosome biogenesis"/>
    <property type="evidence" value="ECO:0007669"/>
    <property type="project" value="InterPro"/>
</dbReference>
<dbReference type="GO" id="GO:0032040">
    <property type="term" value="C:small-subunit processome"/>
    <property type="evidence" value="ECO:0007669"/>
    <property type="project" value="TreeGrafter"/>
</dbReference>
<feature type="compositionally biased region" description="Basic and acidic residues" evidence="1">
    <location>
        <begin position="197"/>
        <end position="215"/>
    </location>
</feature>
<gene>
    <name evidence="2" type="ORF">KI387_008661</name>
</gene>
<feature type="region of interest" description="Disordered" evidence="1">
    <location>
        <begin position="191"/>
        <end position="215"/>
    </location>
</feature>
<dbReference type="PANTHER" id="PTHR12455">
    <property type="entry name" value="NUCLEOLAR COMPLEX PROTEIN 4"/>
    <property type="match status" value="1"/>
</dbReference>
<organism evidence="2 3">
    <name type="scientific">Taxus chinensis</name>
    <name type="common">Chinese yew</name>
    <name type="synonym">Taxus wallichiana var. chinensis</name>
    <dbReference type="NCBI Taxonomy" id="29808"/>
    <lineage>
        <taxon>Eukaryota</taxon>
        <taxon>Viridiplantae</taxon>
        <taxon>Streptophyta</taxon>
        <taxon>Embryophyta</taxon>
        <taxon>Tracheophyta</taxon>
        <taxon>Spermatophyta</taxon>
        <taxon>Pinopsida</taxon>
        <taxon>Pinidae</taxon>
        <taxon>Conifers II</taxon>
        <taxon>Cupressales</taxon>
        <taxon>Taxaceae</taxon>
        <taxon>Taxus</taxon>
    </lineage>
</organism>
<dbReference type="Proteomes" id="UP000824469">
    <property type="component" value="Unassembled WGS sequence"/>
</dbReference>
<accession>A0AA38FJE3</accession>
<comment type="caution">
    <text evidence="2">The sequence shown here is derived from an EMBL/GenBank/DDBJ whole genome shotgun (WGS) entry which is preliminary data.</text>
</comment>
<feature type="non-terminal residue" evidence="2">
    <location>
        <position position="215"/>
    </location>
</feature>
<evidence type="ECO:0008006" key="4">
    <source>
        <dbReference type="Google" id="ProtNLM"/>
    </source>
</evidence>
<reference evidence="2 3" key="1">
    <citation type="journal article" date="2021" name="Nat. Plants">
        <title>The Taxus genome provides insights into paclitaxel biosynthesis.</title>
        <authorList>
            <person name="Xiong X."/>
            <person name="Gou J."/>
            <person name="Liao Q."/>
            <person name="Li Y."/>
            <person name="Zhou Q."/>
            <person name="Bi G."/>
            <person name="Li C."/>
            <person name="Du R."/>
            <person name="Wang X."/>
            <person name="Sun T."/>
            <person name="Guo L."/>
            <person name="Liang H."/>
            <person name="Lu P."/>
            <person name="Wu Y."/>
            <person name="Zhang Z."/>
            <person name="Ro D.K."/>
            <person name="Shang Y."/>
            <person name="Huang S."/>
            <person name="Yan J."/>
        </authorList>
    </citation>
    <scope>NUCLEOTIDE SEQUENCE [LARGE SCALE GENOMIC DNA]</scope>
    <source>
        <strain evidence="2">Ta-2019</strain>
    </source>
</reference>
<dbReference type="PROSITE" id="PS51257">
    <property type="entry name" value="PROKAR_LIPOPROTEIN"/>
    <property type="match status" value="1"/>
</dbReference>
<dbReference type="OMA" id="WSKYREL"/>
<evidence type="ECO:0000313" key="2">
    <source>
        <dbReference type="EMBL" id="KAH9304257.1"/>
    </source>
</evidence>
<evidence type="ECO:0000313" key="3">
    <source>
        <dbReference type="Proteomes" id="UP000824469"/>
    </source>
</evidence>
<proteinExistence type="predicted"/>
<protein>
    <recommendedName>
        <fullName evidence="4">CCAAT-binding factor domain-containing protein</fullName>
    </recommendedName>
</protein>
<evidence type="ECO:0000256" key="1">
    <source>
        <dbReference type="SAM" id="MobiDB-lite"/>
    </source>
</evidence>
<dbReference type="AlphaFoldDB" id="A0AA38FJE3"/>
<name>A0AA38FJE3_TAXCH</name>
<sequence>MDRVKTLGQELLTSRAHVNNAPILISLLSSCLKNETHSDQGLEALITLQAFFLPLLRTKLATSAVKEASQRLKKKRKRIEGGENDDGEKAEDIYRNWLWSKYRELLRLLREIVVSSVPSPTLRVAAMDSLMEFARQQKQGKFQTKIYLRLISSLVHSKAIDDVILTVLLPKYFKYKDVRYFSYSGLAELVSSSSSGKYKDEDISSDNEETHTSKS</sequence>
<dbReference type="PANTHER" id="PTHR12455:SF0">
    <property type="entry name" value="NUCLEOLAR COMPLEX PROTEIN 4 HOMOLOG"/>
    <property type="match status" value="1"/>
</dbReference>
<keyword evidence="3" id="KW-1185">Reference proteome</keyword>
<dbReference type="GO" id="GO:0030692">
    <property type="term" value="C:Noc4p-Nop14p complex"/>
    <property type="evidence" value="ECO:0007669"/>
    <property type="project" value="TreeGrafter"/>
</dbReference>
<dbReference type="InterPro" id="IPR027193">
    <property type="entry name" value="Noc4"/>
</dbReference>